<accession>A0A151JZU0</accession>
<dbReference type="AlphaFoldDB" id="A0A151JZU0"/>
<evidence type="ECO:0000313" key="2">
    <source>
        <dbReference type="Proteomes" id="UP000078541"/>
    </source>
</evidence>
<organism evidence="1 2">
    <name type="scientific">Trachymyrmex septentrionalis</name>
    <dbReference type="NCBI Taxonomy" id="34720"/>
    <lineage>
        <taxon>Eukaryota</taxon>
        <taxon>Metazoa</taxon>
        <taxon>Ecdysozoa</taxon>
        <taxon>Arthropoda</taxon>
        <taxon>Hexapoda</taxon>
        <taxon>Insecta</taxon>
        <taxon>Pterygota</taxon>
        <taxon>Neoptera</taxon>
        <taxon>Endopterygota</taxon>
        <taxon>Hymenoptera</taxon>
        <taxon>Apocrita</taxon>
        <taxon>Aculeata</taxon>
        <taxon>Formicoidea</taxon>
        <taxon>Formicidae</taxon>
        <taxon>Myrmicinae</taxon>
        <taxon>Trachymyrmex</taxon>
    </lineage>
</organism>
<dbReference type="Proteomes" id="UP000078541">
    <property type="component" value="Unassembled WGS sequence"/>
</dbReference>
<dbReference type="STRING" id="34720.A0A151JZU0"/>
<sequence>MRLEQEIAKAQSAGLMGYWTKEPEYVKDPKLFDPNHPFRPHKY</sequence>
<name>A0A151JZU0_9HYME</name>
<dbReference type="EMBL" id="KQ981440">
    <property type="protein sequence ID" value="KYN41666.1"/>
    <property type="molecule type" value="Genomic_DNA"/>
</dbReference>
<reference evidence="1 2" key="1">
    <citation type="submission" date="2016-03" db="EMBL/GenBank/DDBJ databases">
        <title>Trachymyrmex septentrionalis WGS genome.</title>
        <authorList>
            <person name="Nygaard S."/>
            <person name="Hu H."/>
            <person name="Boomsma J."/>
            <person name="Zhang G."/>
        </authorList>
    </citation>
    <scope>NUCLEOTIDE SEQUENCE [LARGE SCALE GENOMIC DNA]</scope>
    <source>
        <strain evidence="1">Tsep2-gDNA-1</strain>
        <tissue evidence="1">Whole body</tissue>
    </source>
</reference>
<evidence type="ECO:0000313" key="1">
    <source>
        <dbReference type="EMBL" id="KYN41666.1"/>
    </source>
</evidence>
<protein>
    <submittedName>
        <fullName evidence="1">Uncharacterized protein</fullName>
    </submittedName>
</protein>
<keyword evidence="2" id="KW-1185">Reference proteome</keyword>
<proteinExistence type="predicted"/>
<gene>
    <name evidence="1" type="ORF">ALC56_03927</name>
</gene>